<evidence type="ECO:0000313" key="6">
    <source>
        <dbReference type="Proteomes" id="UP000700334"/>
    </source>
</evidence>
<protein>
    <submittedName>
        <fullName evidence="5">60S ribosomal protein L23a</fullName>
    </submittedName>
</protein>
<comment type="caution">
    <text evidence="5">The sequence shown here is derived from an EMBL/GenBank/DDBJ whole genome shotgun (WGS) entry which is preliminary data.</text>
</comment>
<organism evidence="5 6">
    <name type="scientific">Galemys pyrenaicus</name>
    <name type="common">Iberian desman</name>
    <name type="synonym">Pyrenean desman</name>
    <dbReference type="NCBI Taxonomy" id="202257"/>
    <lineage>
        <taxon>Eukaryota</taxon>
        <taxon>Metazoa</taxon>
        <taxon>Chordata</taxon>
        <taxon>Craniata</taxon>
        <taxon>Vertebrata</taxon>
        <taxon>Euteleostomi</taxon>
        <taxon>Mammalia</taxon>
        <taxon>Eutheria</taxon>
        <taxon>Laurasiatheria</taxon>
        <taxon>Eulipotyphla</taxon>
        <taxon>Talpidae</taxon>
        <taxon>Galemys</taxon>
    </lineage>
</organism>
<feature type="compositionally biased region" description="Pro residues" evidence="4">
    <location>
        <begin position="180"/>
        <end position="190"/>
    </location>
</feature>
<proteinExistence type="inferred from homology"/>
<dbReference type="EMBL" id="JAGFMF010011588">
    <property type="protein sequence ID" value="KAG8519853.1"/>
    <property type="molecule type" value="Genomic_DNA"/>
</dbReference>
<evidence type="ECO:0000256" key="2">
    <source>
        <dbReference type="ARBA" id="ARBA00022980"/>
    </source>
</evidence>
<dbReference type="GO" id="GO:0044391">
    <property type="term" value="C:ribosomal subunit"/>
    <property type="evidence" value="ECO:0007669"/>
    <property type="project" value="UniProtKB-ARBA"/>
</dbReference>
<evidence type="ECO:0000256" key="4">
    <source>
        <dbReference type="SAM" id="MobiDB-lite"/>
    </source>
</evidence>
<dbReference type="Gene3D" id="3.30.70.330">
    <property type="match status" value="1"/>
</dbReference>
<gene>
    <name evidence="5" type="ORF">J0S82_008984</name>
</gene>
<dbReference type="GO" id="GO:0003735">
    <property type="term" value="F:structural constituent of ribosome"/>
    <property type="evidence" value="ECO:0007669"/>
    <property type="project" value="InterPro"/>
</dbReference>
<dbReference type="GO" id="GO:0006412">
    <property type="term" value="P:translation"/>
    <property type="evidence" value="ECO:0007669"/>
    <property type="project" value="InterPro"/>
</dbReference>
<dbReference type="AlphaFoldDB" id="A0A8J6AFI8"/>
<feature type="compositionally biased region" description="Basic and acidic residues" evidence="4">
    <location>
        <begin position="1"/>
        <end position="10"/>
    </location>
</feature>
<dbReference type="SUPFAM" id="SSF54189">
    <property type="entry name" value="Ribosomal proteins S24e, L23 and L15e"/>
    <property type="match status" value="1"/>
</dbReference>
<dbReference type="PANTHER" id="PTHR11620">
    <property type="entry name" value="60S RIBOSOMAL PROTEIN L23A"/>
    <property type="match status" value="1"/>
</dbReference>
<reference evidence="5" key="1">
    <citation type="journal article" date="2021" name="Evol. Appl.">
        <title>The genome of the Pyrenean desman and the effects of bottlenecks and inbreeding on the genomic landscape of an endangered species.</title>
        <authorList>
            <person name="Escoda L."/>
            <person name="Castresana J."/>
        </authorList>
    </citation>
    <scope>NUCLEOTIDE SEQUENCE</scope>
    <source>
        <strain evidence="5">IBE-C5619</strain>
    </source>
</reference>
<dbReference type="InterPro" id="IPR012677">
    <property type="entry name" value="Nucleotide-bd_a/b_plait_sf"/>
</dbReference>
<sequence>MNKQMGERDSFSVQSPRGWRGDLENLRCSAQQKLKGKGGTPAPTPVEDPSRGREPVTHPSLAKSVRGSHGPGPSQARRGSRAAANPSSPRLCQLGQRSAAPPARPGQAGGATDSRPHGGHPSAYLSTHGSSSGYCVGSWTALAARVPSGAGYEALSAAREALRPERAPPSRQPAPSQLGPHPPPQAPRPAPFCTQAPPLLRSPPTRLRLSSLYTLPPSRLFFCNTKSAMKKIEDNTLVFMVDVKVNMHHIKQAVKKLCDIDMAKVNTLIKPDGEKKASS</sequence>
<comment type="similarity">
    <text evidence="1">Belongs to the universal ribosomal protein uL23 family.</text>
</comment>
<evidence type="ECO:0000256" key="3">
    <source>
        <dbReference type="ARBA" id="ARBA00023274"/>
    </source>
</evidence>
<dbReference type="OrthoDB" id="1267328at2759"/>
<evidence type="ECO:0000256" key="1">
    <source>
        <dbReference type="ARBA" id="ARBA00006700"/>
    </source>
</evidence>
<dbReference type="Proteomes" id="UP000700334">
    <property type="component" value="Unassembled WGS sequence"/>
</dbReference>
<keyword evidence="2 5" id="KW-0689">Ribosomal protein</keyword>
<keyword evidence="3" id="KW-0687">Ribonucleoprotein</keyword>
<feature type="region of interest" description="Disordered" evidence="4">
    <location>
        <begin position="157"/>
        <end position="197"/>
    </location>
</feature>
<feature type="region of interest" description="Disordered" evidence="4">
    <location>
        <begin position="1"/>
        <end position="127"/>
    </location>
</feature>
<dbReference type="InterPro" id="IPR013025">
    <property type="entry name" value="Ribosomal_uL23-like"/>
</dbReference>
<evidence type="ECO:0000313" key="5">
    <source>
        <dbReference type="EMBL" id="KAG8519853.1"/>
    </source>
</evidence>
<accession>A0A8J6AFI8</accession>
<keyword evidence="6" id="KW-1185">Reference proteome</keyword>
<name>A0A8J6AFI8_GALPY</name>
<dbReference type="InterPro" id="IPR012678">
    <property type="entry name" value="Ribosomal_uL23/eL15/eS24_sf"/>
</dbReference>